<dbReference type="EMBL" id="BMFN01000001">
    <property type="protein sequence ID" value="GGF54946.1"/>
    <property type="molecule type" value="Genomic_DNA"/>
</dbReference>
<comment type="caution">
    <text evidence="1">The sequence shown here is derived from an EMBL/GenBank/DDBJ whole genome shotgun (WGS) entry which is preliminary data.</text>
</comment>
<name>A0ACB5PN18_9BACT</name>
<accession>A0ACB5PN18</accession>
<protein>
    <submittedName>
        <fullName evidence="1">Uncharacterized protein</fullName>
    </submittedName>
</protein>
<sequence>MVGGVALAQSVGELEAKLAAGTNNENSIAGGGFHAEKKGMWVGWGYKDTGSGGYASILARRQARQRPLRNSRAQPKLIGQKQPLLSTFG</sequence>
<keyword evidence="2" id="KW-1185">Reference proteome</keyword>
<gene>
    <name evidence="1" type="ORF">GCM10011375_07830</name>
</gene>
<reference evidence="1 2" key="1">
    <citation type="journal article" date="2019" name="Int. J. Syst. Evol. Microbiol.">
        <title>The Global Catalogue of Microorganisms (GCM) 10K type strain sequencing project: providing services to taxonomists for standard genome sequencing and annotation.</title>
        <authorList>
            <consortium name="The Broad Institute Genomics Platform"/>
            <consortium name="The Broad Institute Genome Sequencing Center for Infectious Disease"/>
            <person name="Wu L."/>
            <person name="Ma J."/>
        </authorList>
    </citation>
    <scope>NUCLEOTIDE SEQUENCE [LARGE SCALE GENOMIC DNA]</scope>
    <source>
        <strain evidence="1 2">CGMCC 1.12720</strain>
    </source>
</reference>
<proteinExistence type="predicted"/>
<evidence type="ECO:0000313" key="2">
    <source>
        <dbReference type="Proteomes" id="UP000605392"/>
    </source>
</evidence>
<organism evidence="1 2">
    <name type="scientific">Hymenobacter qilianensis</name>
    <dbReference type="NCBI Taxonomy" id="1385715"/>
    <lineage>
        <taxon>Bacteria</taxon>
        <taxon>Pseudomonadati</taxon>
        <taxon>Bacteroidota</taxon>
        <taxon>Cytophagia</taxon>
        <taxon>Cytophagales</taxon>
        <taxon>Hymenobacteraceae</taxon>
        <taxon>Hymenobacter</taxon>
    </lineage>
</organism>
<dbReference type="Proteomes" id="UP000605392">
    <property type="component" value="Unassembled WGS sequence"/>
</dbReference>
<evidence type="ECO:0000313" key="1">
    <source>
        <dbReference type="EMBL" id="GGF54946.1"/>
    </source>
</evidence>